<dbReference type="AlphaFoldDB" id="A0A7Y0A474"/>
<proteinExistence type="predicted"/>
<dbReference type="Gene3D" id="2.60.120.260">
    <property type="entry name" value="Galactose-binding domain-like"/>
    <property type="match status" value="1"/>
</dbReference>
<sequence length="917" mass="96491">MKKLLLTYLLFLGTLLSAQITLGSGTTSGGASTSVATVPWSTYYEYSYAQQILLKTDINAAGAGNITGLRFFLGASASLSNSNDIVVYLGQTTKSSFSSTTDWVPTSAMTQVYSGTVTNNAGVVEITLAAPFAYDNVNNLVIAIDENKAGDDGGELFYTYTNGTNKTLYYRSDFTNPNPASITQTGTRSATQSVVTLLGLAPNPVPACPTVIAPTAAATGVSVLPTITWNAVSGATGYRLSVGTTSGGTDVLNNVDLGNVTTYTLASSLQFNTQYYYTLSSYNGAIPSVACSERSFTTSNITCPAVTAPAAAAVGLSVTPTITWTASPGATGYKISVGTTSGGTDVLNNVDLGNVTSYTFATALNTSTTYYYTVNAYSGSLTSSSCTVRNFTTVCAAYTPAYTNNFSSFPGICWSRVSGGSPATGLGTGTTNYWVEDGFLNSGSTGAARINLYSTGRSGWLISPAFNLSAGGYRLKFNYGLTGYDVTTSSAMGSDDVVQLVVSTDGGTTWTVLQTWNAANAPTNTSNTYTLNLTSYTGNNVIFAMYGSDGTVDDTQDYDFFIDNFVVETIPSCESPTAPSVSSITLNGANVSWTAPATAPANGYEIYYSTSNTAPASSTTPTITGITGTSQSLGSLSSATTYYVWVRSKCSGSDQSIWVASSSFTTACTDTSVPYTLDFEGTANPALPSCTSNENVGTGNNWITSSTNGASYGFTTNALNYVYNSSNAANTWFYTRGINLDATKVYTITYKYGGTGTFFAEKLKVAYGTSPSSTSMTNAIADYPNVTNATPNSVSIDFTPPSSGIYYFGFNAYSAANKFYLFVDDISIVEKVNLATSDISLSKNEIKIYPNPFSEILNISDASNVKNVLVTDFSGRLVKTIANPGKELHLGELKQGMYLVTLEMKDGSKQTIKAIKK</sequence>
<name>A0A7Y0A474_9FLAO</name>
<reference evidence="4 5" key="1">
    <citation type="submission" date="2020-04" db="EMBL/GenBank/DDBJ databases">
        <title>Chryseobacterium sp. RJ-7-14 sp. nov., isolated from Jeju soil.</title>
        <authorList>
            <person name="Dahal R.H."/>
            <person name="Chaudhary D.K."/>
        </authorList>
    </citation>
    <scope>NUCLEOTIDE SEQUENCE [LARGE SCALE GENOMIC DNA]</scope>
    <source>
        <strain evidence="4 5">RJ-7-14</strain>
    </source>
</reference>
<dbReference type="Pfam" id="PF00041">
    <property type="entry name" value="fn3"/>
    <property type="match status" value="1"/>
</dbReference>
<organism evidence="4 5">
    <name type="scientific">Chryseobacterium cheonjiense</name>
    <dbReference type="NCBI Taxonomy" id="2728845"/>
    <lineage>
        <taxon>Bacteria</taxon>
        <taxon>Pseudomonadati</taxon>
        <taxon>Bacteroidota</taxon>
        <taxon>Flavobacteriia</taxon>
        <taxon>Flavobacteriales</taxon>
        <taxon>Weeksellaceae</taxon>
        <taxon>Chryseobacterium group</taxon>
        <taxon>Chryseobacterium</taxon>
    </lineage>
</organism>
<evidence type="ECO:0000313" key="5">
    <source>
        <dbReference type="Proteomes" id="UP000552615"/>
    </source>
</evidence>
<evidence type="ECO:0000259" key="3">
    <source>
        <dbReference type="PROSITE" id="PS50853"/>
    </source>
</evidence>
<feature type="chain" id="PRO_5030765102" evidence="2">
    <location>
        <begin position="19"/>
        <end position="917"/>
    </location>
</feature>
<dbReference type="InterPro" id="IPR036116">
    <property type="entry name" value="FN3_sf"/>
</dbReference>
<feature type="domain" description="Fibronectin type-III" evidence="3">
    <location>
        <begin position="205"/>
        <end position="301"/>
    </location>
</feature>
<dbReference type="InterPro" id="IPR026444">
    <property type="entry name" value="Secre_tail"/>
</dbReference>
<dbReference type="Proteomes" id="UP000552615">
    <property type="component" value="Unassembled WGS sequence"/>
</dbReference>
<dbReference type="SMART" id="SM00060">
    <property type="entry name" value="FN3"/>
    <property type="match status" value="3"/>
</dbReference>
<dbReference type="InterPro" id="IPR003961">
    <property type="entry name" value="FN3_dom"/>
</dbReference>
<feature type="domain" description="Fibronectin type-III" evidence="3">
    <location>
        <begin position="575"/>
        <end position="669"/>
    </location>
</feature>
<dbReference type="PROSITE" id="PS50853">
    <property type="entry name" value="FN3"/>
    <property type="match status" value="3"/>
</dbReference>
<gene>
    <name evidence="4" type="ORF">HHL20_03125</name>
</gene>
<dbReference type="Gene3D" id="2.60.40.10">
    <property type="entry name" value="Immunoglobulins"/>
    <property type="match status" value="3"/>
</dbReference>
<dbReference type="Pfam" id="PF18962">
    <property type="entry name" value="Por_Secre_tail"/>
    <property type="match status" value="1"/>
</dbReference>
<dbReference type="Gene3D" id="2.60.120.200">
    <property type="match status" value="1"/>
</dbReference>
<evidence type="ECO:0000313" key="4">
    <source>
        <dbReference type="EMBL" id="NML56327.1"/>
    </source>
</evidence>
<dbReference type="RefSeq" id="WP_169229726.1">
    <property type="nucleotide sequence ID" value="NZ_JABBGF010000001.1"/>
</dbReference>
<dbReference type="EMBL" id="JABBGF010000001">
    <property type="protein sequence ID" value="NML56327.1"/>
    <property type="molecule type" value="Genomic_DNA"/>
</dbReference>
<comment type="caution">
    <text evidence="4">The sequence shown here is derived from an EMBL/GenBank/DDBJ whole genome shotgun (WGS) entry which is preliminary data.</text>
</comment>
<dbReference type="InterPro" id="IPR013783">
    <property type="entry name" value="Ig-like_fold"/>
</dbReference>
<feature type="signal peptide" evidence="2">
    <location>
        <begin position="1"/>
        <end position="18"/>
    </location>
</feature>
<dbReference type="NCBIfam" id="TIGR04183">
    <property type="entry name" value="Por_Secre_tail"/>
    <property type="match status" value="1"/>
</dbReference>
<evidence type="ECO:0000256" key="2">
    <source>
        <dbReference type="SAM" id="SignalP"/>
    </source>
</evidence>
<dbReference type="CDD" id="cd00063">
    <property type="entry name" value="FN3"/>
    <property type="match status" value="3"/>
</dbReference>
<accession>A0A7Y0A474</accession>
<keyword evidence="5" id="KW-1185">Reference proteome</keyword>
<dbReference type="SUPFAM" id="SSF49265">
    <property type="entry name" value="Fibronectin type III"/>
    <property type="match status" value="2"/>
</dbReference>
<protein>
    <submittedName>
        <fullName evidence="4">T9SS type A sorting domain-containing protein</fullName>
    </submittedName>
</protein>
<keyword evidence="1 2" id="KW-0732">Signal</keyword>
<evidence type="ECO:0000256" key="1">
    <source>
        <dbReference type="ARBA" id="ARBA00022729"/>
    </source>
</evidence>
<feature type="domain" description="Fibronectin type-III" evidence="3">
    <location>
        <begin position="305"/>
        <end position="396"/>
    </location>
</feature>